<accession>A0A356LDN0</accession>
<dbReference type="AlphaFoldDB" id="A0A356LDN0"/>
<feature type="transmembrane region" description="Helical" evidence="1">
    <location>
        <begin position="20"/>
        <end position="40"/>
    </location>
</feature>
<reference evidence="2 3" key="1">
    <citation type="journal article" date="2018" name="Nat. Biotechnol.">
        <title>A standardized bacterial taxonomy based on genome phylogeny substantially revises the tree of life.</title>
        <authorList>
            <person name="Parks D.H."/>
            <person name="Chuvochina M."/>
            <person name="Waite D.W."/>
            <person name="Rinke C."/>
            <person name="Skarshewski A."/>
            <person name="Chaumeil P.A."/>
            <person name="Hugenholtz P."/>
        </authorList>
    </citation>
    <scope>NUCLEOTIDE SEQUENCE [LARGE SCALE GENOMIC DNA]</scope>
    <source>
        <strain evidence="2">UBA10707</strain>
    </source>
</reference>
<gene>
    <name evidence="2" type="ORF">DD666_06525</name>
</gene>
<dbReference type="EMBL" id="DOEK01000013">
    <property type="protein sequence ID" value="HBP29052.1"/>
    <property type="molecule type" value="Genomic_DNA"/>
</dbReference>
<evidence type="ECO:0000256" key="1">
    <source>
        <dbReference type="SAM" id="Phobius"/>
    </source>
</evidence>
<dbReference type="Proteomes" id="UP000264036">
    <property type="component" value="Unassembled WGS sequence"/>
</dbReference>
<name>A0A356LDN0_9BURK</name>
<keyword evidence="1" id="KW-0472">Membrane</keyword>
<dbReference type="Pfam" id="PF07843">
    <property type="entry name" value="DUF1634"/>
    <property type="match status" value="1"/>
</dbReference>
<protein>
    <submittedName>
        <fullName evidence="2">DUF1634 domain-containing protein</fullName>
    </submittedName>
</protein>
<feature type="transmembrane region" description="Helical" evidence="1">
    <location>
        <begin position="84"/>
        <end position="104"/>
    </location>
</feature>
<organism evidence="2 3">
    <name type="scientific">Advenella kashmirensis</name>
    <dbReference type="NCBI Taxonomy" id="310575"/>
    <lineage>
        <taxon>Bacteria</taxon>
        <taxon>Pseudomonadati</taxon>
        <taxon>Pseudomonadota</taxon>
        <taxon>Betaproteobacteria</taxon>
        <taxon>Burkholderiales</taxon>
        <taxon>Alcaligenaceae</taxon>
    </lineage>
</organism>
<sequence length="105" mass="11134">MNPLDSKPDRHDGIIAGLLWYGTLIASAVIMIGIILGALGQMDYTPSLAQTGYALIKLGVVIFVLLPIIRVALMLAMFAHARDYLYTAIAALVLAIIAVGVLLGL</sequence>
<feature type="transmembrane region" description="Helical" evidence="1">
    <location>
        <begin position="52"/>
        <end position="78"/>
    </location>
</feature>
<keyword evidence="1" id="KW-1133">Transmembrane helix</keyword>
<proteinExistence type="predicted"/>
<dbReference type="InterPro" id="IPR012861">
    <property type="entry name" value="DUF1634"/>
</dbReference>
<evidence type="ECO:0000313" key="3">
    <source>
        <dbReference type="Proteomes" id="UP000264036"/>
    </source>
</evidence>
<keyword evidence="1" id="KW-0812">Transmembrane</keyword>
<evidence type="ECO:0000313" key="2">
    <source>
        <dbReference type="EMBL" id="HBP29052.1"/>
    </source>
</evidence>
<comment type="caution">
    <text evidence="2">The sequence shown here is derived from an EMBL/GenBank/DDBJ whole genome shotgun (WGS) entry which is preliminary data.</text>
</comment>